<dbReference type="SUPFAM" id="SSF51182">
    <property type="entry name" value="RmlC-like cupins"/>
    <property type="match status" value="1"/>
</dbReference>
<dbReference type="CDD" id="cd20296">
    <property type="entry name" value="cupin_PpnP-like"/>
    <property type="match status" value="1"/>
</dbReference>
<dbReference type="Gene3D" id="2.60.120.10">
    <property type="entry name" value="Jelly Rolls"/>
    <property type="match status" value="1"/>
</dbReference>
<evidence type="ECO:0000256" key="3">
    <source>
        <dbReference type="HAMAP-Rule" id="MF_01537"/>
    </source>
</evidence>
<dbReference type="Proteomes" id="UP001501565">
    <property type="component" value="Unassembled WGS sequence"/>
</dbReference>
<proteinExistence type="inferred from homology"/>
<dbReference type="InterPro" id="IPR014710">
    <property type="entry name" value="RmlC-like_jellyroll"/>
</dbReference>
<evidence type="ECO:0000256" key="1">
    <source>
        <dbReference type="ARBA" id="ARBA00022676"/>
    </source>
</evidence>
<dbReference type="HAMAP" id="MF_01537">
    <property type="entry name" value="Nucleos_phosphorylase_PpnP"/>
    <property type="match status" value="1"/>
</dbReference>
<organism evidence="4 5">
    <name type="scientific">Litoribacillus peritrichatus</name>
    <dbReference type="NCBI Taxonomy" id="718191"/>
    <lineage>
        <taxon>Bacteria</taxon>
        <taxon>Pseudomonadati</taxon>
        <taxon>Pseudomonadota</taxon>
        <taxon>Gammaproteobacteria</taxon>
        <taxon>Oceanospirillales</taxon>
        <taxon>Oceanospirillaceae</taxon>
        <taxon>Litoribacillus</taxon>
    </lineage>
</organism>
<comment type="catalytic activity">
    <reaction evidence="3">
        <text>adenosine + phosphate = alpha-D-ribose 1-phosphate + adenine</text>
        <dbReference type="Rhea" id="RHEA:27642"/>
        <dbReference type="ChEBI" id="CHEBI:16335"/>
        <dbReference type="ChEBI" id="CHEBI:16708"/>
        <dbReference type="ChEBI" id="CHEBI:43474"/>
        <dbReference type="ChEBI" id="CHEBI:57720"/>
        <dbReference type="EC" id="2.4.2.1"/>
    </reaction>
</comment>
<comment type="catalytic activity">
    <reaction evidence="3">
        <text>a purine D-ribonucleoside + phosphate = a purine nucleobase + alpha-D-ribose 1-phosphate</text>
        <dbReference type="Rhea" id="RHEA:19805"/>
        <dbReference type="ChEBI" id="CHEBI:26386"/>
        <dbReference type="ChEBI" id="CHEBI:43474"/>
        <dbReference type="ChEBI" id="CHEBI:57720"/>
        <dbReference type="ChEBI" id="CHEBI:142355"/>
        <dbReference type="EC" id="2.4.2.1"/>
    </reaction>
</comment>
<sequence>MFDVNEYFEGKVKSIALQTETLPATVGVMAPGEYEFGTSQNEVMTVVSGALTTLLPGETEWKTFNKGESFDIAANNKFQLKVAVDTAYFCTYE</sequence>
<gene>
    <name evidence="3" type="primary">ppnP</name>
    <name evidence="4" type="ORF">GCM10022277_14140</name>
</gene>
<dbReference type="PANTHER" id="PTHR36540">
    <property type="entry name" value="PYRIMIDINE/PURINE NUCLEOSIDE PHOSPHORYLASE"/>
    <property type="match status" value="1"/>
</dbReference>
<comment type="caution">
    <text evidence="4">The sequence shown here is derived from an EMBL/GenBank/DDBJ whole genome shotgun (WGS) entry which is preliminary data.</text>
</comment>
<reference evidence="5" key="1">
    <citation type="journal article" date="2019" name="Int. J. Syst. Evol. Microbiol.">
        <title>The Global Catalogue of Microorganisms (GCM) 10K type strain sequencing project: providing services to taxonomists for standard genome sequencing and annotation.</title>
        <authorList>
            <consortium name="The Broad Institute Genomics Platform"/>
            <consortium name="The Broad Institute Genome Sequencing Center for Infectious Disease"/>
            <person name="Wu L."/>
            <person name="Ma J."/>
        </authorList>
    </citation>
    <scope>NUCLEOTIDE SEQUENCE [LARGE SCALE GENOMIC DNA]</scope>
    <source>
        <strain evidence="5">JCM 17551</strain>
    </source>
</reference>
<dbReference type="EMBL" id="BAABBN010000004">
    <property type="protein sequence ID" value="GAA3919816.1"/>
    <property type="molecule type" value="Genomic_DNA"/>
</dbReference>
<protein>
    <recommendedName>
        <fullName evidence="3">Pyrimidine/purine nucleoside phosphorylase</fullName>
        <ecNumber evidence="3">2.4.2.1</ecNumber>
        <ecNumber evidence="3">2.4.2.2</ecNumber>
    </recommendedName>
    <alternativeName>
        <fullName evidence="3">Adenosine phosphorylase</fullName>
    </alternativeName>
    <alternativeName>
        <fullName evidence="3">Cytidine phosphorylase</fullName>
    </alternativeName>
    <alternativeName>
        <fullName evidence="3">Guanosine phosphorylase</fullName>
    </alternativeName>
    <alternativeName>
        <fullName evidence="3">Inosine phosphorylase</fullName>
    </alternativeName>
    <alternativeName>
        <fullName evidence="3">Thymidine phosphorylase</fullName>
    </alternativeName>
    <alternativeName>
        <fullName evidence="3">Uridine phosphorylase</fullName>
    </alternativeName>
    <alternativeName>
        <fullName evidence="3">Xanthosine phosphorylase</fullName>
    </alternativeName>
</protein>
<accession>A0ABP7MCK4</accession>
<keyword evidence="1 3" id="KW-0328">Glycosyltransferase</keyword>
<comment type="catalytic activity">
    <reaction evidence="3">
        <text>cytidine + phosphate = cytosine + alpha-D-ribose 1-phosphate</text>
        <dbReference type="Rhea" id="RHEA:52540"/>
        <dbReference type="ChEBI" id="CHEBI:16040"/>
        <dbReference type="ChEBI" id="CHEBI:17562"/>
        <dbReference type="ChEBI" id="CHEBI:43474"/>
        <dbReference type="ChEBI" id="CHEBI:57720"/>
        <dbReference type="EC" id="2.4.2.2"/>
    </reaction>
</comment>
<dbReference type="InterPro" id="IPR011051">
    <property type="entry name" value="RmlC_Cupin_sf"/>
</dbReference>
<comment type="catalytic activity">
    <reaction evidence="3">
        <text>xanthosine + phosphate = alpha-D-ribose 1-phosphate + xanthine</text>
        <dbReference type="Rhea" id="RHEA:27638"/>
        <dbReference type="ChEBI" id="CHEBI:17712"/>
        <dbReference type="ChEBI" id="CHEBI:18107"/>
        <dbReference type="ChEBI" id="CHEBI:43474"/>
        <dbReference type="ChEBI" id="CHEBI:57720"/>
        <dbReference type="EC" id="2.4.2.1"/>
    </reaction>
</comment>
<evidence type="ECO:0000256" key="2">
    <source>
        <dbReference type="ARBA" id="ARBA00022679"/>
    </source>
</evidence>
<comment type="similarity">
    <text evidence="3">Belongs to the nucleoside phosphorylase PpnP family.</text>
</comment>
<keyword evidence="5" id="KW-1185">Reference proteome</keyword>
<comment type="catalytic activity">
    <reaction evidence="3">
        <text>inosine + phosphate = alpha-D-ribose 1-phosphate + hypoxanthine</text>
        <dbReference type="Rhea" id="RHEA:27646"/>
        <dbReference type="ChEBI" id="CHEBI:17368"/>
        <dbReference type="ChEBI" id="CHEBI:17596"/>
        <dbReference type="ChEBI" id="CHEBI:43474"/>
        <dbReference type="ChEBI" id="CHEBI:57720"/>
        <dbReference type="EC" id="2.4.2.1"/>
    </reaction>
</comment>
<comment type="catalytic activity">
    <reaction evidence="3">
        <text>thymidine + phosphate = 2-deoxy-alpha-D-ribose 1-phosphate + thymine</text>
        <dbReference type="Rhea" id="RHEA:16037"/>
        <dbReference type="ChEBI" id="CHEBI:17748"/>
        <dbReference type="ChEBI" id="CHEBI:17821"/>
        <dbReference type="ChEBI" id="CHEBI:43474"/>
        <dbReference type="ChEBI" id="CHEBI:57259"/>
        <dbReference type="EC" id="2.4.2.2"/>
    </reaction>
</comment>
<dbReference type="InterPro" id="IPR009664">
    <property type="entry name" value="Ppnp"/>
</dbReference>
<dbReference type="EC" id="2.4.2.1" evidence="3"/>
<comment type="function">
    <text evidence="3">Catalyzes the phosphorolysis of diverse nucleosides, yielding D-ribose 1-phosphate and the respective free bases. Can use uridine, adenosine, guanosine, cytidine, thymidine, inosine and xanthosine as substrates. Also catalyzes the reverse reactions.</text>
</comment>
<dbReference type="Pfam" id="PF06865">
    <property type="entry name" value="Ppnp"/>
    <property type="match status" value="1"/>
</dbReference>
<name>A0ABP7MCK4_9GAMM</name>
<keyword evidence="2 3" id="KW-0808">Transferase</keyword>
<comment type="catalytic activity">
    <reaction evidence="3">
        <text>guanosine + phosphate = alpha-D-ribose 1-phosphate + guanine</text>
        <dbReference type="Rhea" id="RHEA:13233"/>
        <dbReference type="ChEBI" id="CHEBI:16235"/>
        <dbReference type="ChEBI" id="CHEBI:16750"/>
        <dbReference type="ChEBI" id="CHEBI:43474"/>
        <dbReference type="ChEBI" id="CHEBI:57720"/>
        <dbReference type="EC" id="2.4.2.1"/>
    </reaction>
</comment>
<comment type="catalytic activity">
    <reaction evidence="3">
        <text>uridine + phosphate = alpha-D-ribose 1-phosphate + uracil</text>
        <dbReference type="Rhea" id="RHEA:24388"/>
        <dbReference type="ChEBI" id="CHEBI:16704"/>
        <dbReference type="ChEBI" id="CHEBI:17568"/>
        <dbReference type="ChEBI" id="CHEBI:43474"/>
        <dbReference type="ChEBI" id="CHEBI:57720"/>
        <dbReference type="EC" id="2.4.2.2"/>
    </reaction>
</comment>
<dbReference type="EC" id="2.4.2.2" evidence="3"/>
<dbReference type="PANTHER" id="PTHR36540:SF1">
    <property type="entry name" value="PYRIMIDINE_PURINE NUCLEOSIDE PHOSPHORYLASE"/>
    <property type="match status" value="1"/>
</dbReference>
<evidence type="ECO:0000313" key="4">
    <source>
        <dbReference type="EMBL" id="GAA3919816.1"/>
    </source>
</evidence>
<dbReference type="RefSeq" id="WP_344796912.1">
    <property type="nucleotide sequence ID" value="NZ_BAABBN010000004.1"/>
</dbReference>
<evidence type="ECO:0000313" key="5">
    <source>
        <dbReference type="Proteomes" id="UP001501565"/>
    </source>
</evidence>